<evidence type="ECO:0000256" key="1">
    <source>
        <dbReference type="SAM" id="Phobius"/>
    </source>
</evidence>
<organism evidence="3 4">
    <name type="scientific">Isobaculum melis</name>
    <dbReference type="NCBI Taxonomy" id="142588"/>
    <lineage>
        <taxon>Bacteria</taxon>
        <taxon>Bacillati</taxon>
        <taxon>Bacillota</taxon>
        <taxon>Bacilli</taxon>
        <taxon>Lactobacillales</taxon>
        <taxon>Carnobacteriaceae</taxon>
        <taxon>Isobaculum</taxon>
    </lineage>
</organism>
<reference evidence="3 4" key="1">
    <citation type="submission" date="2016-10" db="EMBL/GenBank/DDBJ databases">
        <authorList>
            <person name="de Groot N.N."/>
        </authorList>
    </citation>
    <scope>NUCLEOTIDE SEQUENCE [LARGE SCALE GENOMIC DNA]</scope>
    <source>
        <strain evidence="3 4">DSM 13760</strain>
    </source>
</reference>
<sequence length="242" mass="27829">MKKKLIVSCLLLMLSVLILPQQVNAEEVIYSSEQEAKEEKFKELVDKGVAVGTYPIYIRFQHSQQVMEKLIYLTLKEKNTIIQGNIAIDVQDISVTEAEVAQLSEAEWIARTHAKAWSTVNPQTTFPIRVDSQNVKSQAGQYTLLFYTEENVQTKAVVTVQKKAVPNAYQKNKEQPGYENYLQQNKVGWQLFEKWYGLFLQIVLFLMLVLPCLLFILQYLATNKLVKKTIQSIFVATDKKMD</sequence>
<evidence type="ECO:0000256" key="2">
    <source>
        <dbReference type="SAM" id="SignalP"/>
    </source>
</evidence>
<gene>
    <name evidence="3" type="ORF">SAMN04488559_10292</name>
</gene>
<proteinExistence type="predicted"/>
<feature type="transmembrane region" description="Helical" evidence="1">
    <location>
        <begin position="195"/>
        <end position="221"/>
    </location>
</feature>
<evidence type="ECO:0000313" key="3">
    <source>
        <dbReference type="EMBL" id="SER60106.1"/>
    </source>
</evidence>
<feature type="signal peptide" evidence="2">
    <location>
        <begin position="1"/>
        <end position="25"/>
    </location>
</feature>
<keyword evidence="4" id="KW-1185">Reference proteome</keyword>
<dbReference type="RefSeq" id="WP_092649882.1">
    <property type="nucleotide sequence ID" value="NZ_FOHA01000002.1"/>
</dbReference>
<accession>A0A1H9QHV7</accession>
<dbReference type="OrthoDB" id="3048743at2"/>
<dbReference type="Proteomes" id="UP000198948">
    <property type="component" value="Unassembled WGS sequence"/>
</dbReference>
<name>A0A1H9QHV7_9LACT</name>
<keyword evidence="1" id="KW-1133">Transmembrane helix</keyword>
<dbReference type="AlphaFoldDB" id="A0A1H9QHV7"/>
<keyword evidence="2" id="KW-0732">Signal</keyword>
<dbReference type="STRING" id="142588.SAMN04488559_10292"/>
<keyword evidence="1" id="KW-0812">Transmembrane</keyword>
<feature type="chain" id="PRO_5011669313" evidence="2">
    <location>
        <begin position="26"/>
        <end position="242"/>
    </location>
</feature>
<protein>
    <submittedName>
        <fullName evidence="3">Uncharacterized protein</fullName>
    </submittedName>
</protein>
<keyword evidence="1" id="KW-0472">Membrane</keyword>
<dbReference type="EMBL" id="FOHA01000002">
    <property type="protein sequence ID" value="SER60106.1"/>
    <property type="molecule type" value="Genomic_DNA"/>
</dbReference>
<evidence type="ECO:0000313" key="4">
    <source>
        <dbReference type="Proteomes" id="UP000198948"/>
    </source>
</evidence>